<proteinExistence type="predicted"/>
<dbReference type="STRING" id="1123272.SAMN02745824_2430"/>
<sequence length="175" mass="19130">MSSFFSWRNFWIFWLSGLTVFAVVVATGAPLMTDVAPGGILDHQSAGSAERVDAIQKSWADAGLLNHAKWSMIGDLIFIGLYTIGGIIGGRLLWQDAWSPSLKKLGLALILVYFLFGLTDYLETISQIIQLIRLQGSDTLAGLAALAQPPKVATWIIGTVGIVIALIWYRRQRPA</sequence>
<feature type="transmembrane region" description="Helical" evidence="1">
    <location>
        <begin position="76"/>
        <end position="94"/>
    </location>
</feature>
<evidence type="ECO:0000313" key="3">
    <source>
        <dbReference type="Proteomes" id="UP000185192"/>
    </source>
</evidence>
<feature type="transmembrane region" description="Helical" evidence="1">
    <location>
        <begin position="106"/>
        <end position="132"/>
    </location>
</feature>
<dbReference type="EMBL" id="FSQW01000002">
    <property type="protein sequence ID" value="SIN95693.1"/>
    <property type="molecule type" value="Genomic_DNA"/>
</dbReference>
<dbReference type="AlphaFoldDB" id="A0A1N6FK62"/>
<keyword evidence="3" id="KW-1185">Reference proteome</keyword>
<gene>
    <name evidence="2" type="ORF">SAMN02745824_2430</name>
</gene>
<dbReference type="Proteomes" id="UP000185192">
    <property type="component" value="Unassembled WGS sequence"/>
</dbReference>
<evidence type="ECO:0000313" key="2">
    <source>
        <dbReference type="EMBL" id="SIN95693.1"/>
    </source>
</evidence>
<keyword evidence="1" id="KW-0472">Membrane</keyword>
<organism evidence="2 3">
    <name type="scientific">Parasphingorhabdus marina DSM 22363</name>
    <dbReference type="NCBI Taxonomy" id="1123272"/>
    <lineage>
        <taxon>Bacteria</taxon>
        <taxon>Pseudomonadati</taxon>
        <taxon>Pseudomonadota</taxon>
        <taxon>Alphaproteobacteria</taxon>
        <taxon>Sphingomonadales</taxon>
        <taxon>Sphingomonadaceae</taxon>
        <taxon>Parasphingorhabdus</taxon>
    </lineage>
</organism>
<keyword evidence="1" id="KW-0812">Transmembrane</keyword>
<keyword evidence="1" id="KW-1133">Transmembrane helix</keyword>
<protein>
    <submittedName>
        <fullName evidence="2">Uncharacterized protein</fullName>
    </submittedName>
</protein>
<accession>A0A1N6FK62</accession>
<dbReference type="OrthoDB" id="7427621at2"/>
<reference evidence="3" key="1">
    <citation type="submission" date="2016-11" db="EMBL/GenBank/DDBJ databases">
        <authorList>
            <person name="Varghese N."/>
            <person name="Submissions S."/>
        </authorList>
    </citation>
    <scope>NUCLEOTIDE SEQUENCE [LARGE SCALE GENOMIC DNA]</scope>
    <source>
        <strain evidence="3">DSM 22363</strain>
    </source>
</reference>
<dbReference type="RefSeq" id="WP_074205460.1">
    <property type="nucleotide sequence ID" value="NZ_FSQW01000002.1"/>
</dbReference>
<feature type="transmembrane region" description="Helical" evidence="1">
    <location>
        <begin position="152"/>
        <end position="169"/>
    </location>
</feature>
<name>A0A1N6FK62_9SPHN</name>
<evidence type="ECO:0000256" key="1">
    <source>
        <dbReference type="SAM" id="Phobius"/>
    </source>
</evidence>